<name>A0ABT4JAC0_9RHOB</name>
<dbReference type="EC" id="2.7.13.3" evidence="2"/>
<keyword evidence="3" id="KW-0597">Phosphoprotein</keyword>
<accession>A0ABT4JAC0</accession>
<evidence type="ECO:0000256" key="1">
    <source>
        <dbReference type="ARBA" id="ARBA00000085"/>
    </source>
</evidence>
<gene>
    <name evidence="8" type="ORF">OU682_21085</name>
</gene>
<keyword evidence="4" id="KW-0808">Transferase</keyword>
<dbReference type="PANTHER" id="PTHR41523:SF8">
    <property type="entry name" value="ETHYLENE RESPONSE SENSOR PROTEIN"/>
    <property type="match status" value="1"/>
</dbReference>
<keyword evidence="9" id="KW-1185">Reference proteome</keyword>
<protein>
    <recommendedName>
        <fullName evidence="2">histidine kinase</fullName>
        <ecNumber evidence="2">2.7.13.3</ecNumber>
    </recommendedName>
</protein>
<evidence type="ECO:0000256" key="2">
    <source>
        <dbReference type="ARBA" id="ARBA00012438"/>
    </source>
</evidence>
<reference evidence="8" key="1">
    <citation type="submission" date="2022-12" db="EMBL/GenBank/DDBJ databases">
        <title>Paracoccus sp. EF6 isolated from a lake water.</title>
        <authorList>
            <person name="Liu H."/>
        </authorList>
    </citation>
    <scope>NUCLEOTIDE SEQUENCE</scope>
    <source>
        <strain evidence="8">EF6</strain>
    </source>
</reference>
<keyword evidence="5" id="KW-0547">Nucleotide-binding</keyword>
<proteinExistence type="predicted"/>
<evidence type="ECO:0000313" key="9">
    <source>
        <dbReference type="Proteomes" id="UP001149822"/>
    </source>
</evidence>
<dbReference type="RefSeq" id="WP_268944183.1">
    <property type="nucleotide sequence ID" value="NZ_JAPTYD010000067.1"/>
</dbReference>
<dbReference type="Proteomes" id="UP001149822">
    <property type="component" value="Unassembled WGS sequence"/>
</dbReference>
<dbReference type="Gene3D" id="3.30.565.10">
    <property type="entry name" value="Histidine kinase-like ATPase, C-terminal domain"/>
    <property type="match status" value="1"/>
</dbReference>
<evidence type="ECO:0000256" key="3">
    <source>
        <dbReference type="ARBA" id="ARBA00022553"/>
    </source>
</evidence>
<organism evidence="8 9">
    <name type="scientific">Paracoccus benzoatiresistens</name>
    <dbReference type="NCBI Taxonomy" id="2997341"/>
    <lineage>
        <taxon>Bacteria</taxon>
        <taxon>Pseudomonadati</taxon>
        <taxon>Pseudomonadota</taxon>
        <taxon>Alphaproteobacteria</taxon>
        <taxon>Rhodobacterales</taxon>
        <taxon>Paracoccaceae</taxon>
        <taxon>Paracoccus</taxon>
    </lineage>
</organism>
<sequence length="93" mass="10159">MILHELATNALKHGALSAPGGQLDIAWSLAEDRNGHPEVHLCWRESKGPEASPPEAVGFGTRLIRFATEVDLKGQAELSYRRDGLVADLKFPQ</sequence>
<evidence type="ECO:0000256" key="4">
    <source>
        <dbReference type="ARBA" id="ARBA00022679"/>
    </source>
</evidence>
<keyword evidence="7" id="KW-0067">ATP-binding</keyword>
<comment type="caution">
    <text evidence="8">The sequence shown here is derived from an EMBL/GenBank/DDBJ whole genome shotgun (WGS) entry which is preliminary data.</text>
</comment>
<dbReference type="PANTHER" id="PTHR41523">
    <property type="entry name" value="TWO-COMPONENT SYSTEM SENSOR PROTEIN"/>
    <property type="match status" value="1"/>
</dbReference>
<keyword evidence="6 8" id="KW-0418">Kinase</keyword>
<evidence type="ECO:0000256" key="6">
    <source>
        <dbReference type="ARBA" id="ARBA00022777"/>
    </source>
</evidence>
<evidence type="ECO:0000256" key="7">
    <source>
        <dbReference type="ARBA" id="ARBA00022840"/>
    </source>
</evidence>
<dbReference type="EMBL" id="JAPTYD010000067">
    <property type="protein sequence ID" value="MCZ0964086.1"/>
    <property type="molecule type" value="Genomic_DNA"/>
</dbReference>
<evidence type="ECO:0000313" key="8">
    <source>
        <dbReference type="EMBL" id="MCZ0964086.1"/>
    </source>
</evidence>
<comment type="catalytic activity">
    <reaction evidence="1">
        <text>ATP + protein L-histidine = ADP + protein N-phospho-L-histidine.</text>
        <dbReference type="EC" id="2.7.13.3"/>
    </reaction>
</comment>
<dbReference type="InterPro" id="IPR036890">
    <property type="entry name" value="HATPase_C_sf"/>
</dbReference>
<dbReference type="GO" id="GO:0016301">
    <property type="term" value="F:kinase activity"/>
    <property type="evidence" value="ECO:0007669"/>
    <property type="project" value="UniProtKB-KW"/>
</dbReference>
<evidence type="ECO:0000256" key="5">
    <source>
        <dbReference type="ARBA" id="ARBA00022741"/>
    </source>
</evidence>